<protein>
    <submittedName>
        <fullName evidence="2">Uncharacterized protein</fullName>
    </submittedName>
</protein>
<evidence type="ECO:0000313" key="1">
    <source>
        <dbReference type="Proteomes" id="UP000887580"/>
    </source>
</evidence>
<name>A0AC35FN20_9BILA</name>
<accession>A0AC35FN20</accession>
<organism evidence="1 2">
    <name type="scientific">Panagrolaimus sp. PS1159</name>
    <dbReference type="NCBI Taxonomy" id="55785"/>
    <lineage>
        <taxon>Eukaryota</taxon>
        <taxon>Metazoa</taxon>
        <taxon>Ecdysozoa</taxon>
        <taxon>Nematoda</taxon>
        <taxon>Chromadorea</taxon>
        <taxon>Rhabditida</taxon>
        <taxon>Tylenchina</taxon>
        <taxon>Panagrolaimomorpha</taxon>
        <taxon>Panagrolaimoidea</taxon>
        <taxon>Panagrolaimidae</taxon>
        <taxon>Panagrolaimus</taxon>
    </lineage>
</organism>
<dbReference type="WBParaSite" id="PS1159_v2.g1868.t1">
    <property type="protein sequence ID" value="PS1159_v2.g1868.t1"/>
    <property type="gene ID" value="PS1159_v2.g1868"/>
</dbReference>
<evidence type="ECO:0000313" key="2">
    <source>
        <dbReference type="WBParaSite" id="PS1159_v2.g1868.t1"/>
    </source>
</evidence>
<proteinExistence type="predicted"/>
<dbReference type="Proteomes" id="UP000887580">
    <property type="component" value="Unplaced"/>
</dbReference>
<sequence>LNSTGKKKIMGDLELIGKIIAQNFFDASDLTASEEIDPLTDTVITSSDNAT</sequence>
<reference evidence="2" key="1">
    <citation type="submission" date="2022-11" db="UniProtKB">
        <authorList>
            <consortium name="WormBaseParasite"/>
        </authorList>
    </citation>
    <scope>IDENTIFICATION</scope>
</reference>